<dbReference type="Proteomes" id="UP000000269">
    <property type="component" value="Chromosome"/>
</dbReference>
<evidence type="ECO:0000256" key="2">
    <source>
        <dbReference type="ARBA" id="ARBA00022553"/>
    </source>
</evidence>
<evidence type="ECO:0000313" key="13">
    <source>
        <dbReference type="Proteomes" id="UP000000269"/>
    </source>
</evidence>
<keyword evidence="6" id="KW-0804">Transcription</keyword>
<dbReference type="SUPFAM" id="SSF52172">
    <property type="entry name" value="CheY-like"/>
    <property type="match status" value="1"/>
</dbReference>
<dbReference type="Pfam" id="PF00072">
    <property type="entry name" value="Response_reg"/>
    <property type="match status" value="1"/>
</dbReference>
<dbReference type="Gene3D" id="1.10.10.10">
    <property type="entry name" value="Winged helix-like DNA-binding domain superfamily/Winged helix DNA-binding domain"/>
    <property type="match status" value="1"/>
</dbReference>
<dbReference type="STRING" id="350688.Clos_2166"/>
<feature type="DNA-binding region" description="OmpR/PhoB-type" evidence="9">
    <location>
        <begin position="130"/>
        <end position="229"/>
    </location>
</feature>
<evidence type="ECO:0000256" key="8">
    <source>
        <dbReference type="PROSITE-ProRule" id="PRU00169"/>
    </source>
</evidence>
<keyword evidence="13" id="KW-1185">Reference proteome</keyword>
<evidence type="ECO:0000256" key="4">
    <source>
        <dbReference type="ARBA" id="ARBA00023015"/>
    </source>
</evidence>
<dbReference type="PROSITE" id="PS50110">
    <property type="entry name" value="RESPONSE_REGULATORY"/>
    <property type="match status" value="1"/>
</dbReference>
<evidence type="ECO:0000313" key="12">
    <source>
        <dbReference type="EMBL" id="ABW19702.1"/>
    </source>
</evidence>
<dbReference type="GO" id="GO:0005829">
    <property type="term" value="C:cytosol"/>
    <property type="evidence" value="ECO:0007669"/>
    <property type="project" value="TreeGrafter"/>
</dbReference>
<dbReference type="RefSeq" id="WP_012160011.1">
    <property type="nucleotide sequence ID" value="NC_009922.1"/>
</dbReference>
<dbReference type="InterPro" id="IPR039420">
    <property type="entry name" value="WalR-like"/>
</dbReference>
<dbReference type="Gene3D" id="3.40.50.2300">
    <property type="match status" value="1"/>
</dbReference>
<dbReference type="GO" id="GO:0000976">
    <property type="term" value="F:transcription cis-regulatory region binding"/>
    <property type="evidence" value="ECO:0007669"/>
    <property type="project" value="TreeGrafter"/>
</dbReference>
<dbReference type="HOGENOM" id="CLU_000445_30_4_9"/>
<dbReference type="InterPro" id="IPR001867">
    <property type="entry name" value="OmpR/PhoB-type_DNA-bd"/>
</dbReference>
<dbReference type="FunFam" id="3.40.50.2300:FF:000001">
    <property type="entry name" value="DNA-binding response regulator PhoB"/>
    <property type="match status" value="1"/>
</dbReference>
<protein>
    <recommendedName>
        <fullName evidence="1">Stage 0 sporulation protein A homolog</fullName>
    </recommendedName>
</protein>
<dbReference type="KEGG" id="aoe:Clos_2166"/>
<dbReference type="InterPro" id="IPR036388">
    <property type="entry name" value="WH-like_DNA-bd_sf"/>
</dbReference>
<evidence type="ECO:0000256" key="1">
    <source>
        <dbReference type="ARBA" id="ARBA00018672"/>
    </source>
</evidence>
<dbReference type="PROSITE" id="PS51755">
    <property type="entry name" value="OMPR_PHOB"/>
    <property type="match status" value="1"/>
</dbReference>
<comment type="function">
    <text evidence="7">May play the central regulatory role in sporulation. It may be an element of the effector pathway responsible for the activation of sporulation genes in response to nutritional stress. Spo0A may act in concert with spo0H (a sigma factor) to control the expression of some genes that are critical to the sporulation process.</text>
</comment>
<accession>A8MIS0</accession>
<dbReference type="InterPro" id="IPR001789">
    <property type="entry name" value="Sig_transdc_resp-reg_receiver"/>
</dbReference>
<dbReference type="AlphaFoldDB" id="A8MIS0"/>
<keyword evidence="4" id="KW-0805">Transcription regulation</keyword>
<dbReference type="SUPFAM" id="SSF46894">
    <property type="entry name" value="C-terminal effector domain of the bipartite response regulators"/>
    <property type="match status" value="1"/>
</dbReference>
<feature type="domain" description="Response regulatory" evidence="10">
    <location>
        <begin position="7"/>
        <end position="120"/>
    </location>
</feature>
<dbReference type="GO" id="GO:0032993">
    <property type="term" value="C:protein-DNA complex"/>
    <property type="evidence" value="ECO:0007669"/>
    <property type="project" value="TreeGrafter"/>
</dbReference>
<dbReference type="PANTHER" id="PTHR48111">
    <property type="entry name" value="REGULATOR OF RPOS"/>
    <property type="match status" value="1"/>
</dbReference>
<dbReference type="CDD" id="cd00383">
    <property type="entry name" value="trans_reg_C"/>
    <property type="match status" value="1"/>
</dbReference>
<dbReference type="SMART" id="SM00862">
    <property type="entry name" value="Trans_reg_C"/>
    <property type="match status" value="1"/>
</dbReference>
<dbReference type="SMART" id="SM00448">
    <property type="entry name" value="REC"/>
    <property type="match status" value="1"/>
</dbReference>
<dbReference type="Gene3D" id="6.10.250.690">
    <property type="match status" value="1"/>
</dbReference>
<dbReference type="PANTHER" id="PTHR48111:SF73">
    <property type="entry name" value="ALKALINE PHOSPHATASE SYNTHESIS TRANSCRIPTIONAL REGULATORY PROTEIN PHOP"/>
    <property type="match status" value="1"/>
</dbReference>
<keyword evidence="2 8" id="KW-0597">Phosphoprotein</keyword>
<evidence type="ECO:0000256" key="3">
    <source>
        <dbReference type="ARBA" id="ARBA00023012"/>
    </source>
</evidence>
<dbReference type="InterPro" id="IPR011006">
    <property type="entry name" value="CheY-like_superfamily"/>
</dbReference>
<gene>
    <name evidence="12" type="ordered locus">Clos_2166</name>
</gene>
<evidence type="ECO:0000256" key="9">
    <source>
        <dbReference type="PROSITE-ProRule" id="PRU01091"/>
    </source>
</evidence>
<evidence type="ECO:0000259" key="10">
    <source>
        <dbReference type="PROSITE" id="PS50110"/>
    </source>
</evidence>
<reference evidence="13" key="1">
    <citation type="submission" date="2007-10" db="EMBL/GenBank/DDBJ databases">
        <title>Complete genome of Alkaliphilus oremlandii OhILAs.</title>
        <authorList>
            <person name="Copeland A."/>
            <person name="Lucas S."/>
            <person name="Lapidus A."/>
            <person name="Barry K."/>
            <person name="Detter J.C."/>
            <person name="Glavina del Rio T."/>
            <person name="Hammon N."/>
            <person name="Israni S."/>
            <person name="Dalin E."/>
            <person name="Tice H."/>
            <person name="Pitluck S."/>
            <person name="Chain P."/>
            <person name="Malfatti S."/>
            <person name="Shin M."/>
            <person name="Vergez L."/>
            <person name="Schmutz J."/>
            <person name="Larimer F."/>
            <person name="Land M."/>
            <person name="Hauser L."/>
            <person name="Kyrpides N."/>
            <person name="Mikhailova N."/>
            <person name="Stolz J.F."/>
            <person name="Dawson A."/>
            <person name="Fisher E."/>
            <person name="Crable B."/>
            <person name="Perera E."/>
            <person name="Lisak J."/>
            <person name="Ranganathan M."/>
            <person name="Basu P."/>
            <person name="Richardson P."/>
        </authorList>
    </citation>
    <scope>NUCLEOTIDE SEQUENCE [LARGE SCALE GENOMIC DNA]</scope>
    <source>
        <strain evidence="13">OhILAs</strain>
    </source>
</reference>
<dbReference type="OrthoDB" id="9802426at2"/>
<evidence type="ECO:0000256" key="6">
    <source>
        <dbReference type="ARBA" id="ARBA00023163"/>
    </source>
</evidence>
<dbReference type="Pfam" id="PF00486">
    <property type="entry name" value="Trans_reg_C"/>
    <property type="match status" value="1"/>
</dbReference>
<dbReference type="InterPro" id="IPR016032">
    <property type="entry name" value="Sig_transdc_resp-reg_C-effctor"/>
</dbReference>
<sequence>MKTDGRNILVVDDEEDIVNVIKSYLEKEKYHVFTAYNGNEAIERFHQNSIDFVILDLMLPDLSGEEICKKIRIESQVPILMLTAKVDLTDRIYGLDIGADDYMIKPFSPKELVARVNAIWRRLGEDTVKANILSFSNEDLTVDLNKLEVRKKGKLIDLTSTEYKILSLLSKNTGKIFTREELVTKILGYDYEGYDRTIDTHIKNIRQKIDDEQNKYIVTVYGTGYKFAGGLKL</sequence>
<feature type="modified residue" description="4-aspartylphosphate" evidence="8">
    <location>
        <position position="56"/>
    </location>
</feature>
<dbReference type="eggNOG" id="COG0745">
    <property type="taxonomic scope" value="Bacteria"/>
</dbReference>
<feature type="domain" description="OmpR/PhoB-type" evidence="11">
    <location>
        <begin position="130"/>
        <end position="229"/>
    </location>
</feature>
<dbReference type="EMBL" id="CP000853">
    <property type="protein sequence ID" value="ABW19702.1"/>
    <property type="molecule type" value="Genomic_DNA"/>
</dbReference>
<organism evidence="12 13">
    <name type="scientific">Alkaliphilus oremlandii (strain OhILAs)</name>
    <name type="common">Clostridium oremlandii (strain OhILAs)</name>
    <dbReference type="NCBI Taxonomy" id="350688"/>
    <lineage>
        <taxon>Bacteria</taxon>
        <taxon>Bacillati</taxon>
        <taxon>Bacillota</taxon>
        <taxon>Clostridia</taxon>
        <taxon>Peptostreptococcales</taxon>
        <taxon>Natronincolaceae</taxon>
        <taxon>Alkaliphilus</taxon>
    </lineage>
</organism>
<evidence type="ECO:0000256" key="5">
    <source>
        <dbReference type="ARBA" id="ARBA00023125"/>
    </source>
</evidence>
<name>A8MIS0_ALKOO</name>
<evidence type="ECO:0000256" key="7">
    <source>
        <dbReference type="ARBA" id="ARBA00024867"/>
    </source>
</evidence>
<proteinExistence type="predicted"/>
<dbReference type="GO" id="GO:0000156">
    <property type="term" value="F:phosphorelay response regulator activity"/>
    <property type="evidence" value="ECO:0007669"/>
    <property type="project" value="TreeGrafter"/>
</dbReference>
<evidence type="ECO:0000259" key="11">
    <source>
        <dbReference type="PROSITE" id="PS51755"/>
    </source>
</evidence>
<dbReference type="GO" id="GO:0006355">
    <property type="term" value="P:regulation of DNA-templated transcription"/>
    <property type="evidence" value="ECO:0007669"/>
    <property type="project" value="InterPro"/>
</dbReference>
<keyword evidence="3" id="KW-0902">Two-component regulatory system</keyword>
<keyword evidence="5 9" id="KW-0238">DNA-binding</keyword>